<comment type="caution">
    <text evidence="3">The sequence shown here is derived from an EMBL/GenBank/DDBJ whole genome shotgun (WGS) entry which is preliminary data.</text>
</comment>
<dbReference type="InterPro" id="IPR044852">
    <property type="entry name" value="WBP2-like"/>
</dbReference>
<dbReference type="InterPro" id="IPR004182">
    <property type="entry name" value="GRAM"/>
</dbReference>
<name>A0A8J6DRB7_GALPY</name>
<sequence>MPFLARSVLKHCEDVDLSFPQRPEGSHLFKGTKRGMLFLTSYRVIFINSYAASDPMVSFMMPFDLLSNCSIEQPVFSPNYIQGIIHAAPDGGWEGQATFKLSFRKGGAIEFGQLLMKAASAAYPVFVYGAPPGYGPPPPGYGPPPPGYGPPPPEFVPPPPGFVPPPPGYGFPPTGYRPPSPGYEPPPEGSEAPPPTGYEAPPTRHEAPPTGYEAPPAGYEAPPAGYEAPPAGNDAPALGDEPVPAEKRARSQKSVVAHPVENETSLPSTSSQASVPPSRK</sequence>
<dbReference type="PANTHER" id="PTHR31606:SF2">
    <property type="entry name" value="POSTACROSOMAL SHEATH WW DOMAIN-BINDING PROTEIN"/>
    <property type="match status" value="1"/>
</dbReference>
<evidence type="ECO:0000256" key="1">
    <source>
        <dbReference type="SAM" id="MobiDB-lite"/>
    </source>
</evidence>
<dbReference type="GO" id="GO:0005634">
    <property type="term" value="C:nucleus"/>
    <property type="evidence" value="ECO:0007669"/>
    <property type="project" value="TreeGrafter"/>
</dbReference>
<reference evidence="3" key="1">
    <citation type="journal article" date="2021" name="Evol. Appl.">
        <title>The genome of the Pyrenean desman and the effects of bottlenecks and inbreeding on the genomic landscape of an endangered species.</title>
        <authorList>
            <person name="Escoda L."/>
            <person name="Castresana J."/>
        </authorList>
    </citation>
    <scope>NUCLEOTIDE SEQUENCE</scope>
    <source>
        <strain evidence="3">IBE-C5619</strain>
    </source>
</reference>
<feature type="domain" description="GRAM" evidence="2">
    <location>
        <begin position="31"/>
        <end position="120"/>
    </location>
</feature>
<dbReference type="Pfam" id="PF02893">
    <property type="entry name" value="GRAM"/>
    <property type="match status" value="1"/>
</dbReference>
<evidence type="ECO:0000313" key="4">
    <source>
        <dbReference type="Proteomes" id="UP000700334"/>
    </source>
</evidence>
<dbReference type="GO" id="GO:0031490">
    <property type="term" value="F:chromatin DNA binding"/>
    <property type="evidence" value="ECO:0007669"/>
    <property type="project" value="TreeGrafter"/>
</dbReference>
<gene>
    <name evidence="3" type="ORF">J0S82_010940</name>
</gene>
<dbReference type="AlphaFoldDB" id="A0A8J6DRB7"/>
<dbReference type="EMBL" id="JAGFMF010011642">
    <property type="protein sequence ID" value="KAG8517896.1"/>
    <property type="molecule type" value="Genomic_DNA"/>
</dbReference>
<dbReference type="SUPFAM" id="SSF50729">
    <property type="entry name" value="PH domain-like"/>
    <property type="match status" value="1"/>
</dbReference>
<accession>A0A8J6DRB7</accession>
<feature type="region of interest" description="Disordered" evidence="1">
    <location>
        <begin position="141"/>
        <end position="280"/>
    </location>
</feature>
<keyword evidence="4" id="KW-1185">Reference proteome</keyword>
<feature type="compositionally biased region" description="Low complexity" evidence="1">
    <location>
        <begin position="211"/>
        <end position="232"/>
    </location>
</feature>
<dbReference type="OrthoDB" id="1259151at2759"/>
<dbReference type="GO" id="GO:0003713">
    <property type="term" value="F:transcription coactivator activity"/>
    <property type="evidence" value="ECO:0007669"/>
    <property type="project" value="InterPro"/>
</dbReference>
<dbReference type="Proteomes" id="UP000700334">
    <property type="component" value="Unassembled WGS sequence"/>
</dbReference>
<evidence type="ECO:0000313" key="3">
    <source>
        <dbReference type="EMBL" id="KAG8517896.1"/>
    </source>
</evidence>
<dbReference type="PANTHER" id="PTHR31606">
    <property type="entry name" value="WW DOMAIN BINDING PROTEIN 2, ISOFORM E"/>
    <property type="match status" value="1"/>
</dbReference>
<evidence type="ECO:0000259" key="2">
    <source>
        <dbReference type="Pfam" id="PF02893"/>
    </source>
</evidence>
<organism evidence="3 4">
    <name type="scientific">Galemys pyrenaicus</name>
    <name type="common">Iberian desman</name>
    <name type="synonym">Pyrenean desman</name>
    <dbReference type="NCBI Taxonomy" id="202257"/>
    <lineage>
        <taxon>Eukaryota</taxon>
        <taxon>Metazoa</taxon>
        <taxon>Chordata</taxon>
        <taxon>Craniata</taxon>
        <taxon>Vertebrata</taxon>
        <taxon>Euteleostomi</taxon>
        <taxon>Mammalia</taxon>
        <taxon>Eutheria</taxon>
        <taxon>Laurasiatheria</taxon>
        <taxon>Eulipotyphla</taxon>
        <taxon>Talpidae</taxon>
        <taxon>Galemys</taxon>
    </lineage>
</organism>
<dbReference type="CDD" id="cd13214">
    <property type="entry name" value="PH-GRAM_WBP2"/>
    <property type="match status" value="1"/>
</dbReference>
<feature type="compositionally biased region" description="Pro residues" evidence="1">
    <location>
        <begin position="141"/>
        <end position="196"/>
    </location>
</feature>
<proteinExistence type="predicted"/>
<protein>
    <submittedName>
        <fullName evidence="3">Postacrosomal sheath WW domain-binding protein</fullName>
    </submittedName>
</protein>
<feature type="compositionally biased region" description="Polar residues" evidence="1">
    <location>
        <begin position="262"/>
        <end position="280"/>
    </location>
</feature>